<name>A0A1C7N8B4_9FUNG</name>
<dbReference type="InterPro" id="IPR019341">
    <property type="entry name" value="Alpha/Gamma-adaptin-bd_p34"/>
</dbReference>
<dbReference type="PANTHER" id="PTHR14659:SF1">
    <property type="entry name" value="ALPHA- AND GAMMA-ADAPTIN-BINDING PROTEIN P34"/>
    <property type="match status" value="1"/>
</dbReference>
<dbReference type="EMBL" id="LUGH01000411">
    <property type="protein sequence ID" value="OBZ85307.1"/>
    <property type="molecule type" value="Genomic_DNA"/>
</dbReference>
<evidence type="ECO:0000313" key="2">
    <source>
        <dbReference type="Proteomes" id="UP000093000"/>
    </source>
</evidence>
<dbReference type="Proteomes" id="UP000093000">
    <property type="component" value="Unassembled WGS sequence"/>
</dbReference>
<dbReference type="Pfam" id="PF10199">
    <property type="entry name" value="Adaptin_binding"/>
    <property type="match status" value="1"/>
</dbReference>
<protein>
    <submittedName>
        <fullName evidence="1">Alpha-and gamma-adaptin-binding protein p34</fullName>
    </submittedName>
</protein>
<dbReference type="Gene3D" id="3.40.50.11960">
    <property type="match status" value="1"/>
</dbReference>
<dbReference type="AlphaFoldDB" id="A0A1C7N8B4"/>
<organism evidence="1 2">
    <name type="scientific">Choanephora cucurbitarum</name>
    <dbReference type="NCBI Taxonomy" id="101091"/>
    <lineage>
        <taxon>Eukaryota</taxon>
        <taxon>Fungi</taxon>
        <taxon>Fungi incertae sedis</taxon>
        <taxon>Mucoromycota</taxon>
        <taxon>Mucoromycotina</taxon>
        <taxon>Mucoromycetes</taxon>
        <taxon>Mucorales</taxon>
        <taxon>Mucorineae</taxon>
        <taxon>Choanephoraceae</taxon>
        <taxon>Choanephoroideae</taxon>
        <taxon>Choanephora</taxon>
    </lineage>
</organism>
<dbReference type="STRING" id="101091.A0A1C7N8B4"/>
<proteinExistence type="predicted"/>
<dbReference type="PANTHER" id="PTHR14659">
    <property type="entry name" value="ALPHA- AND GAMMA-ADAPTIN-BINDING PROTEIN P34"/>
    <property type="match status" value="1"/>
</dbReference>
<gene>
    <name evidence="1" type="primary">Aagab</name>
    <name evidence="1" type="ORF">A0J61_06638</name>
</gene>
<dbReference type="InParanoid" id="A0A1C7N8B4"/>
<evidence type="ECO:0000313" key="1">
    <source>
        <dbReference type="EMBL" id="OBZ85307.1"/>
    </source>
</evidence>
<comment type="caution">
    <text evidence="1">The sequence shown here is derived from an EMBL/GenBank/DDBJ whole genome shotgun (WGS) entry which is preliminary data.</text>
</comment>
<sequence length="298" mass="34172">MLRNKILVTSRPKGKTVEFVKDIFTCSKQDFPQSLVDKRLKETQDDYVGVCIPYEIDTKYYTAKVDFWMDEIDAVSEKETIKAYCEKEGDISRVIDAFVFLFDKDKPDSFDTLSLWKPFLEQSDPSICLCVGTSTQKTILSMEKDVEINDWCISNGFDYVDMDETTDTPFDKVGIELALDILQTNLWDGMQKKKSKHASEHEEEEALLRDIQALKLQHDVLAPSDDDWEEEDYADMPSKDEISQMREELFGDIDGEDGLDKAFEAIQAMREQGKNLSDEERRKMAAKVALSFAAQLGL</sequence>
<reference evidence="1 2" key="1">
    <citation type="submission" date="2016-03" db="EMBL/GenBank/DDBJ databases">
        <title>Choanephora cucurbitarum.</title>
        <authorList>
            <person name="Min B."/>
            <person name="Park H."/>
            <person name="Park J.-H."/>
            <person name="Shin H.-D."/>
            <person name="Choi I.-G."/>
        </authorList>
    </citation>
    <scope>NUCLEOTIDE SEQUENCE [LARGE SCALE GENOMIC DNA]</scope>
    <source>
        <strain evidence="1 2">KUS-F28377</strain>
    </source>
</reference>
<accession>A0A1C7N8B4</accession>
<keyword evidence="2" id="KW-1185">Reference proteome</keyword>
<dbReference type="OrthoDB" id="10261384at2759"/>